<evidence type="ECO:0000313" key="4">
    <source>
        <dbReference type="Proteomes" id="UP000255000"/>
    </source>
</evidence>
<feature type="region of interest" description="Disordered" evidence="1">
    <location>
        <begin position="269"/>
        <end position="329"/>
    </location>
</feature>
<reference evidence="3 4" key="1">
    <citation type="submission" date="2018-06" db="EMBL/GenBank/DDBJ databases">
        <authorList>
            <consortium name="Pathogen Informatics"/>
            <person name="Doyle S."/>
        </authorList>
    </citation>
    <scope>NUCLEOTIDE SEQUENCE [LARGE SCALE GENOMIC DNA]</scope>
    <source>
        <strain evidence="3 4">NCTC13350</strain>
    </source>
</reference>
<sequence>MIAGAGRHARTQRESRALVAHLLKDENFPRVRVLGGTLATDLPGVVRDMERLRDASKADAAALHIFLSPSRAMSDDELARAAEIVIGHFGAEGHPAGLVFHDKKRRDGDGHSHAHLVLGRVSPSGTVLESGFERIKIETAARIIEHELGEEPTLGRHHKSAVKWLRQHGRSDVADWLEAAHGPDPDKPRSAASPEKRQALARQGIDLSETRAEIRAAWKDGRAEAVRQAGYDIGPGRKSGVWIVSRDGSEIGSLDRIVGENRAAIRSAMEATPDQISRNESKSCAAQRIRKPAESGSQPAVGDPLSEKSERFRPERSGAMRPRDALAGRKKSGAELVSLEIGEQALQFAQGFRDRLDDRLAVASAHRWVETQRAALKSQILESSKSPADAEARRDVAQVRRELAVLDAAEAALGSDPSLASGGEKALMGAARRLHAEQTAATRNEIRDAWTAGGIAGVRAAGYEIAPGRVGNWRVYRGDAPIGRLHTLIEVDRSDIQRLMTDEISPAPATAAKAAAAADFLNQREPDLRSRIADLAKPDKLADPAELIATRKHLAASARTLAAWNAQHEKQISVLRDVTSAGRPESLLALLTGRTSRHDAAARELSKLYAEREPLLKPVAKMRREIKILETAQETRQAAHDTARRTELVRLQGELALLRDARAALAADPAIAQGGGKALADAARRHQRERELEQQRDADRQSFRSPTLRR</sequence>
<evidence type="ECO:0000256" key="1">
    <source>
        <dbReference type="SAM" id="MobiDB-lite"/>
    </source>
</evidence>
<evidence type="ECO:0000313" key="3">
    <source>
        <dbReference type="EMBL" id="SUB01922.1"/>
    </source>
</evidence>
<dbReference type="Pfam" id="PF03432">
    <property type="entry name" value="Relaxase"/>
    <property type="match status" value="1"/>
</dbReference>
<feature type="region of interest" description="Disordered" evidence="1">
    <location>
        <begin position="178"/>
        <end position="206"/>
    </location>
</feature>
<dbReference type="InterPro" id="IPR005094">
    <property type="entry name" value="Endonuclease_MobA/VirD2"/>
</dbReference>
<dbReference type="Proteomes" id="UP000255000">
    <property type="component" value="Unassembled WGS sequence"/>
</dbReference>
<protein>
    <recommendedName>
        <fullName evidence="2">MobA/VirD2-like nuclease domain-containing protein</fullName>
    </recommendedName>
</protein>
<dbReference type="RefSeq" id="WP_019964046.1">
    <property type="nucleotide sequence ID" value="NZ_UGSK01000001.1"/>
</dbReference>
<proteinExistence type="predicted"/>
<feature type="compositionally biased region" description="Basic and acidic residues" evidence="1">
    <location>
        <begin position="305"/>
        <end position="327"/>
    </location>
</feature>
<dbReference type="OrthoDB" id="1826980at2"/>
<feature type="compositionally biased region" description="Polar residues" evidence="1">
    <location>
        <begin position="274"/>
        <end position="284"/>
    </location>
</feature>
<dbReference type="EMBL" id="UGSK01000001">
    <property type="protein sequence ID" value="SUB01922.1"/>
    <property type="molecule type" value="Genomic_DNA"/>
</dbReference>
<gene>
    <name evidence="3" type="ORF">NCTC13350_02870</name>
</gene>
<organism evidence="3 4">
    <name type="scientific">Pannonibacter phragmitetus</name>
    <dbReference type="NCBI Taxonomy" id="121719"/>
    <lineage>
        <taxon>Bacteria</taxon>
        <taxon>Pseudomonadati</taxon>
        <taxon>Pseudomonadota</taxon>
        <taxon>Alphaproteobacteria</taxon>
        <taxon>Hyphomicrobiales</taxon>
        <taxon>Stappiaceae</taxon>
        <taxon>Pannonibacter</taxon>
    </lineage>
</organism>
<dbReference type="AlphaFoldDB" id="A0A378ZXH0"/>
<evidence type="ECO:0000259" key="2">
    <source>
        <dbReference type="Pfam" id="PF03432"/>
    </source>
</evidence>
<feature type="compositionally biased region" description="Basic and acidic residues" evidence="1">
    <location>
        <begin position="181"/>
        <end position="198"/>
    </location>
</feature>
<feature type="region of interest" description="Disordered" evidence="1">
    <location>
        <begin position="672"/>
        <end position="710"/>
    </location>
</feature>
<name>A0A378ZXH0_9HYPH</name>
<accession>A0A378ZXH0</accession>
<feature type="compositionally biased region" description="Basic and acidic residues" evidence="1">
    <location>
        <begin position="682"/>
        <end position="702"/>
    </location>
</feature>
<feature type="domain" description="MobA/VirD2-like nuclease" evidence="2">
    <location>
        <begin position="40"/>
        <end position="149"/>
    </location>
</feature>